<dbReference type="AlphaFoldDB" id="A0A1H8WBM4"/>
<evidence type="ECO:0000256" key="1">
    <source>
        <dbReference type="SAM" id="MobiDB-lite"/>
    </source>
</evidence>
<evidence type="ECO:0000313" key="2">
    <source>
        <dbReference type="EMBL" id="SEP24837.1"/>
    </source>
</evidence>
<feature type="compositionally biased region" description="Basic and acidic residues" evidence="1">
    <location>
        <begin position="62"/>
        <end position="81"/>
    </location>
</feature>
<organism evidence="2 3">
    <name type="scientific">Propionispora vibrioides</name>
    <dbReference type="NCBI Taxonomy" id="112903"/>
    <lineage>
        <taxon>Bacteria</taxon>
        <taxon>Bacillati</taxon>
        <taxon>Bacillota</taxon>
        <taxon>Negativicutes</taxon>
        <taxon>Selenomonadales</taxon>
        <taxon>Sporomusaceae</taxon>
        <taxon>Propionispora</taxon>
    </lineage>
</organism>
<gene>
    <name evidence="2" type="ORF">SAMN04490178_11517</name>
</gene>
<dbReference type="EMBL" id="FODY01000015">
    <property type="protein sequence ID" value="SEP24837.1"/>
    <property type="molecule type" value="Genomic_DNA"/>
</dbReference>
<feature type="compositionally biased region" description="Polar residues" evidence="1">
    <location>
        <begin position="152"/>
        <end position="162"/>
    </location>
</feature>
<feature type="region of interest" description="Disordered" evidence="1">
    <location>
        <begin position="139"/>
        <end position="162"/>
    </location>
</feature>
<evidence type="ECO:0000313" key="3">
    <source>
        <dbReference type="Proteomes" id="UP000198847"/>
    </source>
</evidence>
<keyword evidence="3" id="KW-1185">Reference proteome</keyword>
<feature type="compositionally biased region" description="Polar residues" evidence="1">
    <location>
        <begin position="82"/>
        <end position="94"/>
    </location>
</feature>
<name>A0A1H8WBM4_9FIRM</name>
<dbReference type="OrthoDB" id="1684711at2"/>
<proteinExistence type="predicted"/>
<accession>A0A1H8WBM4</accession>
<dbReference type="RefSeq" id="WP_091747899.1">
    <property type="nucleotide sequence ID" value="NZ_FODY01000015.1"/>
</dbReference>
<feature type="region of interest" description="Disordered" evidence="1">
    <location>
        <begin position="59"/>
        <end position="109"/>
    </location>
</feature>
<dbReference type="Proteomes" id="UP000198847">
    <property type="component" value="Unassembled WGS sequence"/>
</dbReference>
<reference evidence="2 3" key="1">
    <citation type="submission" date="2016-10" db="EMBL/GenBank/DDBJ databases">
        <authorList>
            <person name="de Groot N.N."/>
        </authorList>
    </citation>
    <scope>NUCLEOTIDE SEQUENCE [LARGE SCALE GENOMIC DNA]</scope>
    <source>
        <strain evidence="2 3">DSM 13305</strain>
    </source>
</reference>
<protein>
    <submittedName>
        <fullName evidence="2">Uncharacterized protein</fullName>
    </submittedName>
</protein>
<sequence length="162" mass="17487">MDIQGISALTQNQANYGNQSQSSATDSSSSGGWKYLTVKEGGRVYTYLVIGKNMKILIGESSEEKTDKKDKQAADGTKESNQETGQVGTTASDGSTGGVGKATNGQKEKQVDFLMNTEMLALTGYYQEQMRRTIKKFADSVGNSSDKVETVENGQPHSSDHR</sequence>